<sequence>MAAGARAPAPDTLADGTQWAQLTIHERLIIRIPRMPAASRMAMRAPAPVEWRERRGPRCLTMTSLTGAAIGRDGEVDLIVEGAQRVRARLDSQCPTLDFYSGMYLKPTADGKICARRDAIRTRSGGRCAIAQFRKLVAAR</sequence>
<reference evidence="1 2" key="1">
    <citation type="submission" date="2017-09" db="EMBL/GenBank/DDBJ databases">
        <title>Sphingomonas ginsenosidimutans KACC 14949, whole genome shotgun sequence.</title>
        <authorList>
            <person name="Feng G."/>
            <person name="Zhu H."/>
        </authorList>
    </citation>
    <scope>NUCLEOTIDE SEQUENCE [LARGE SCALE GENOMIC DNA]</scope>
    <source>
        <strain evidence="1 2">KACC 14949</strain>
    </source>
</reference>
<name>A0A2A4I0C5_9SPHN</name>
<keyword evidence="2" id="KW-1185">Reference proteome</keyword>
<accession>A0A2A4I0C5</accession>
<dbReference type="Proteomes" id="UP000218784">
    <property type="component" value="Unassembled WGS sequence"/>
</dbReference>
<protein>
    <submittedName>
        <fullName evidence="1">Uncharacterized protein</fullName>
    </submittedName>
</protein>
<comment type="caution">
    <text evidence="1">The sequence shown here is derived from an EMBL/GenBank/DDBJ whole genome shotgun (WGS) entry which is preliminary data.</text>
</comment>
<evidence type="ECO:0000313" key="1">
    <source>
        <dbReference type="EMBL" id="PCG09368.1"/>
    </source>
</evidence>
<gene>
    <name evidence="1" type="ORF">COA17_10545</name>
</gene>
<proteinExistence type="predicted"/>
<organism evidence="1 2">
    <name type="scientific">Sphingomonas ginsenosidimutans</name>
    <dbReference type="NCBI Taxonomy" id="862134"/>
    <lineage>
        <taxon>Bacteria</taxon>
        <taxon>Pseudomonadati</taxon>
        <taxon>Pseudomonadota</taxon>
        <taxon>Alphaproteobacteria</taxon>
        <taxon>Sphingomonadales</taxon>
        <taxon>Sphingomonadaceae</taxon>
        <taxon>Sphingomonas</taxon>
    </lineage>
</organism>
<evidence type="ECO:0000313" key="2">
    <source>
        <dbReference type="Proteomes" id="UP000218784"/>
    </source>
</evidence>
<dbReference type="EMBL" id="NWVD01000003">
    <property type="protein sequence ID" value="PCG09368.1"/>
    <property type="molecule type" value="Genomic_DNA"/>
</dbReference>
<dbReference type="AlphaFoldDB" id="A0A2A4I0C5"/>